<evidence type="ECO:0000256" key="3">
    <source>
        <dbReference type="SAM" id="MobiDB-lite"/>
    </source>
</evidence>
<name>A0A1E8FG19_9ALTE</name>
<dbReference type="RefSeq" id="WP_070175789.1">
    <property type="nucleotide sequence ID" value="NZ_BMJR01000001.1"/>
</dbReference>
<keyword evidence="5" id="KW-1185">Reference proteome</keyword>
<dbReference type="Proteomes" id="UP000176037">
    <property type="component" value="Unassembled WGS sequence"/>
</dbReference>
<evidence type="ECO:0000256" key="1">
    <source>
        <dbReference type="ARBA" id="ARBA00093464"/>
    </source>
</evidence>
<comment type="similarity">
    <text evidence="1">Belongs to the MaoP family.</text>
</comment>
<dbReference type="EMBL" id="MJIC01000010">
    <property type="protein sequence ID" value="OFI34871.1"/>
    <property type="molecule type" value="Genomic_DNA"/>
</dbReference>
<sequence>MKTTDIRVPSKQFIDRQHFPYGFRKSGDFSISEADALSAYGKTLAALESGELTPENAEEQRFIAVLKGEEAATSCLEKAWIKYIKLARNRKQFYTLHSSASNQSDYDDDYSDDEFDVA</sequence>
<comment type="caution">
    <text evidence="4">The sequence shown here is derived from an EMBL/GenBank/DDBJ whole genome shotgun (WGS) entry which is preliminary data.</text>
</comment>
<dbReference type="STRING" id="1856405.BFC17_14970"/>
<reference evidence="4 5" key="1">
    <citation type="submission" date="2016-09" db="EMBL/GenBank/DDBJ databases">
        <title>Alteromonas lipolytica, a new species isolated from sea water.</title>
        <authorList>
            <person name="Wu Y.-H."/>
            <person name="Cheng H."/>
            <person name="Xu X.-W."/>
        </authorList>
    </citation>
    <scope>NUCLEOTIDE SEQUENCE [LARGE SCALE GENOMIC DNA]</scope>
    <source>
        <strain evidence="4 5">JW12</strain>
    </source>
</reference>
<evidence type="ECO:0000256" key="2">
    <source>
        <dbReference type="ARBA" id="ARBA00093628"/>
    </source>
</evidence>
<feature type="region of interest" description="Disordered" evidence="3">
    <location>
        <begin position="99"/>
        <end position="118"/>
    </location>
</feature>
<dbReference type="AlphaFoldDB" id="A0A1E8FG19"/>
<evidence type="ECO:0000313" key="4">
    <source>
        <dbReference type="EMBL" id="OFI34871.1"/>
    </source>
</evidence>
<dbReference type="InterPro" id="IPR007335">
    <property type="entry name" value="DUF413"/>
</dbReference>
<dbReference type="Pfam" id="PF04219">
    <property type="entry name" value="DUF413"/>
    <property type="match status" value="1"/>
</dbReference>
<evidence type="ECO:0000313" key="5">
    <source>
        <dbReference type="Proteomes" id="UP000176037"/>
    </source>
</evidence>
<organism evidence="4 5">
    <name type="scientific">Alteromonas lipolytica</name>
    <dbReference type="NCBI Taxonomy" id="1856405"/>
    <lineage>
        <taxon>Bacteria</taxon>
        <taxon>Pseudomonadati</taxon>
        <taxon>Pseudomonadota</taxon>
        <taxon>Gammaproteobacteria</taxon>
        <taxon>Alteromonadales</taxon>
        <taxon>Alteromonadaceae</taxon>
        <taxon>Alteromonas/Salinimonas group</taxon>
        <taxon>Alteromonas</taxon>
    </lineage>
</organism>
<feature type="compositionally biased region" description="Acidic residues" evidence="3">
    <location>
        <begin position="105"/>
        <end position="118"/>
    </location>
</feature>
<proteinExistence type="inferred from homology"/>
<accession>A0A1E8FG19</accession>
<dbReference type="OrthoDB" id="6400110at2"/>
<protein>
    <recommendedName>
        <fullName evidence="2">Macrodomain Ori protein</fullName>
    </recommendedName>
</protein>
<gene>
    <name evidence="4" type="ORF">BFC17_14970</name>
</gene>